<protein>
    <recommendedName>
        <fullName evidence="3">histidine kinase</fullName>
        <ecNumber evidence="3">2.7.13.3</ecNumber>
    </recommendedName>
</protein>
<evidence type="ECO:0000259" key="16">
    <source>
        <dbReference type="PROSITE" id="PS50109"/>
    </source>
</evidence>
<keyword evidence="11 15" id="KW-1133">Transmembrane helix</keyword>
<dbReference type="SMART" id="SM00028">
    <property type="entry name" value="TPR"/>
    <property type="match status" value="4"/>
</dbReference>
<evidence type="ECO:0000313" key="17">
    <source>
        <dbReference type="EMBL" id="EJF53188.1"/>
    </source>
</evidence>
<feature type="domain" description="Histidine kinase" evidence="16">
    <location>
        <begin position="454"/>
        <end position="666"/>
    </location>
</feature>
<dbReference type="GO" id="GO:0005886">
    <property type="term" value="C:plasma membrane"/>
    <property type="evidence" value="ECO:0007669"/>
    <property type="project" value="UniProtKB-SubCell"/>
</dbReference>
<dbReference type="InterPro" id="IPR036890">
    <property type="entry name" value="HATPase_C_sf"/>
</dbReference>
<evidence type="ECO:0000256" key="15">
    <source>
        <dbReference type="SAM" id="Phobius"/>
    </source>
</evidence>
<dbReference type="OrthoDB" id="9810447at2"/>
<sequence length="757" mass="87948">MKSTYIALLLLWSCSFGGDLLAQKGLDSLYREYYQLSLGEEEREYKTQLLGQIINQETYRRPALALRQIDSLTAIQCKYGSFQQCMDANYRIRGSYYAALGQKLQALKYYRTYIDSAEISSWSGGYFLIDVGNIYYNFNLDPLARKLYERAEKIFRQEQHQKGLSTVYGNYGLLAYKQDSLQAAIAYTRQAIFYQLQADTIPMQLAHAYTILGKMYEKSGDNEQAEKALNNGIQIFETHQDVSEYQQFKSYHLRAYAYLMGVYEQQGKTEKARYLLEEVLPSMEQKIVGIENIDYYLSIAQTHMQANNLAKAYLSLQQAESLLKGRESNSVRLSLDQAWAKYYQLSGDDKLAAKKWQANFKQMKEMRKEDSRSLSLSELLLQQEKDHMIQLQKQELQNAALQGYYVLAILFISLLVLLLISIFFWKIKAKNKILSNYAQIISRSNENKKTLLSVIGHDLRNPFNYLLYQSHILLERFQNEEGLVTYADLQQLEQSSKQIYLMMEELLQWVRLEDRDLSAHYQRENLCQLLDEVLEQEEDLLKQAAFNLHIELPKAIYLETDANLLKIIFRNMLMNAAKHSQAHEQIRLKATIEQNQLVVSIQNPGSLPKQTVENLRKEEQLERVFKGEGLGLRIIKQLSEQLGLSFEIAEGETGYVAASLRWPPHTPLKLEEAARQAHQLEDPKETYSPKFLSSLQQQNLLQFEIYEAQPLYAALQKVEQEQANPADQRLFQLLEDAVYEGDRQKLEELYEIINHAH</sequence>
<dbReference type="RefSeq" id="WP_002658653.1">
    <property type="nucleotide sequence ID" value="NZ_JH719942.1"/>
</dbReference>
<evidence type="ECO:0000256" key="3">
    <source>
        <dbReference type="ARBA" id="ARBA00012438"/>
    </source>
</evidence>
<dbReference type="InterPro" id="IPR011990">
    <property type="entry name" value="TPR-like_helical_dom_sf"/>
</dbReference>
<evidence type="ECO:0000256" key="11">
    <source>
        <dbReference type="ARBA" id="ARBA00022989"/>
    </source>
</evidence>
<evidence type="ECO:0000256" key="10">
    <source>
        <dbReference type="ARBA" id="ARBA00022840"/>
    </source>
</evidence>
<keyword evidence="4" id="KW-1003">Cell membrane</keyword>
<dbReference type="AlphaFoldDB" id="J1I4C3"/>
<dbReference type="CDD" id="cd00082">
    <property type="entry name" value="HisKA"/>
    <property type="match status" value="1"/>
</dbReference>
<keyword evidence="14" id="KW-0802">TPR repeat</keyword>
<dbReference type="InterPro" id="IPR003594">
    <property type="entry name" value="HATPase_dom"/>
</dbReference>
<dbReference type="InterPro" id="IPR003661">
    <property type="entry name" value="HisK_dim/P_dom"/>
</dbReference>
<evidence type="ECO:0000256" key="14">
    <source>
        <dbReference type="PROSITE-ProRule" id="PRU00339"/>
    </source>
</evidence>
<accession>J1I4C3</accession>
<dbReference type="EMBL" id="JH719942">
    <property type="protein sequence ID" value="EJF53188.1"/>
    <property type="molecule type" value="Genomic_DNA"/>
</dbReference>
<dbReference type="InterPro" id="IPR005467">
    <property type="entry name" value="His_kinase_dom"/>
</dbReference>
<dbReference type="SUPFAM" id="SSF55874">
    <property type="entry name" value="ATPase domain of HSP90 chaperone/DNA topoisomerase II/histidine kinase"/>
    <property type="match status" value="1"/>
</dbReference>
<comment type="catalytic activity">
    <reaction evidence="1">
        <text>ATP + protein L-histidine = ADP + protein N-phospho-L-histidine.</text>
        <dbReference type="EC" id="2.7.13.3"/>
    </reaction>
</comment>
<dbReference type="SUPFAM" id="SSF48452">
    <property type="entry name" value="TPR-like"/>
    <property type="match status" value="1"/>
</dbReference>
<dbReference type="InterPro" id="IPR050398">
    <property type="entry name" value="HssS/ArlS-like"/>
</dbReference>
<evidence type="ECO:0000256" key="7">
    <source>
        <dbReference type="ARBA" id="ARBA00022692"/>
    </source>
</evidence>
<evidence type="ECO:0000313" key="18">
    <source>
        <dbReference type="Proteomes" id="UP000005113"/>
    </source>
</evidence>
<evidence type="ECO:0000256" key="13">
    <source>
        <dbReference type="ARBA" id="ARBA00023136"/>
    </source>
</evidence>
<keyword evidence="10" id="KW-0067">ATP-binding</keyword>
<evidence type="ECO:0000256" key="8">
    <source>
        <dbReference type="ARBA" id="ARBA00022741"/>
    </source>
</evidence>
<dbReference type="Pfam" id="PF02518">
    <property type="entry name" value="HATPase_c"/>
    <property type="match status" value="1"/>
</dbReference>
<keyword evidence="6" id="KW-0808">Transferase</keyword>
<dbReference type="SMART" id="SM00387">
    <property type="entry name" value="HATPase_c"/>
    <property type="match status" value="1"/>
</dbReference>
<keyword evidence="13 15" id="KW-0472">Membrane</keyword>
<keyword evidence="7 15" id="KW-0812">Transmembrane</keyword>
<evidence type="ECO:0000256" key="1">
    <source>
        <dbReference type="ARBA" id="ARBA00000085"/>
    </source>
</evidence>
<keyword evidence="9 17" id="KW-0418">Kinase</keyword>
<name>J1I4C3_9BACT</name>
<dbReference type="PROSITE" id="PS50109">
    <property type="entry name" value="HIS_KIN"/>
    <property type="match status" value="1"/>
</dbReference>
<comment type="subcellular location">
    <subcellularLocation>
        <location evidence="2">Cell membrane</location>
        <topology evidence="2">Multi-pass membrane protein</topology>
    </subcellularLocation>
</comment>
<evidence type="ECO:0000256" key="2">
    <source>
        <dbReference type="ARBA" id="ARBA00004651"/>
    </source>
</evidence>
<dbReference type="PROSITE" id="PS50005">
    <property type="entry name" value="TPR"/>
    <property type="match status" value="1"/>
</dbReference>
<evidence type="ECO:0000256" key="12">
    <source>
        <dbReference type="ARBA" id="ARBA00023012"/>
    </source>
</evidence>
<dbReference type="Gene3D" id="3.30.565.10">
    <property type="entry name" value="Histidine kinase-like ATPase, C-terminal domain"/>
    <property type="match status" value="1"/>
</dbReference>
<keyword evidence="5" id="KW-0597">Phosphoprotein</keyword>
<feature type="transmembrane region" description="Helical" evidence="15">
    <location>
        <begin position="403"/>
        <end position="425"/>
    </location>
</feature>
<dbReference type="PANTHER" id="PTHR45528:SF1">
    <property type="entry name" value="SENSOR HISTIDINE KINASE CPXA"/>
    <property type="match status" value="1"/>
</dbReference>
<evidence type="ECO:0000256" key="9">
    <source>
        <dbReference type="ARBA" id="ARBA00022777"/>
    </source>
</evidence>
<reference evidence="18" key="1">
    <citation type="journal article" date="2012" name="Stand. Genomic Sci.">
        <title>Permanent draft genome sequence of the gliding predator Saprospira grandis strain Sa g1 (= HR1).</title>
        <authorList>
            <person name="Mavromatis K."/>
            <person name="Chertkov O."/>
            <person name="Lapidus A."/>
            <person name="Nolan M."/>
            <person name="Lucas S."/>
            <person name="Tice H."/>
            <person name="Del Rio T.G."/>
            <person name="Cheng J.F."/>
            <person name="Han C."/>
            <person name="Tapia R."/>
            <person name="Bruce D."/>
            <person name="Goodwin L.A."/>
            <person name="Pitluck S."/>
            <person name="Huntemann M."/>
            <person name="Liolios K."/>
            <person name="Pagani I."/>
            <person name="Ivanova N."/>
            <person name="Mikhailova N."/>
            <person name="Pati A."/>
            <person name="Chen A."/>
            <person name="Palaniappan K."/>
            <person name="Land M."/>
            <person name="Brambilla E.M."/>
            <person name="Rohde M."/>
            <person name="Spring S."/>
            <person name="Goker M."/>
            <person name="Detter J.C."/>
            <person name="Bristow J."/>
            <person name="Eisen J.A."/>
            <person name="Markowitz V."/>
            <person name="Hugenholtz P."/>
            <person name="Kyrpides N.C."/>
            <person name="Klenk H.P."/>
            <person name="Woyke T."/>
        </authorList>
    </citation>
    <scope>NUCLEOTIDE SEQUENCE [LARGE SCALE GENOMIC DNA]</scope>
    <source>
        <strain evidence="18">DSM 2844</strain>
    </source>
</reference>
<dbReference type="GO" id="GO:0005524">
    <property type="term" value="F:ATP binding"/>
    <property type="evidence" value="ECO:0007669"/>
    <property type="project" value="UniProtKB-KW"/>
</dbReference>
<organism evidence="17 18">
    <name type="scientific">Saprospira grandis DSM 2844</name>
    <dbReference type="NCBI Taxonomy" id="694433"/>
    <lineage>
        <taxon>Bacteria</taxon>
        <taxon>Pseudomonadati</taxon>
        <taxon>Bacteroidota</taxon>
        <taxon>Saprospiria</taxon>
        <taxon>Saprospirales</taxon>
        <taxon>Saprospiraceae</taxon>
        <taxon>Saprospira</taxon>
    </lineage>
</organism>
<evidence type="ECO:0000256" key="6">
    <source>
        <dbReference type="ARBA" id="ARBA00022679"/>
    </source>
</evidence>
<dbReference type="GO" id="GO:0000155">
    <property type="term" value="F:phosphorelay sensor kinase activity"/>
    <property type="evidence" value="ECO:0007669"/>
    <property type="project" value="InterPro"/>
</dbReference>
<dbReference type="HOGENOM" id="CLU_380300_0_0_10"/>
<keyword evidence="8" id="KW-0547">Nucleotide-binding</keyword>
<evidence type="ECO:0000256" key="5">
    <source>
        <dbReference type="ARBA" id="ARBA00022553"/>
    </source>
</evidence>
<dbReference type="EC" id="2.7.13.3" evidence="3"/>
<feature type="repeat" description="TPR" evidence="14">
    <location>
        <begin position="206"/>
        <end position="239"/>
    </location>
</feature>
<dbReference type="PANTHER" id="PTHR45528">
    <property type="entry name" value="SENSOR HISTIDINE KINASE CPXA"/>
    <property type="match status" value="1"/>
</dbReference>
<gene>
    <name evidence="17" type="ORF">SapgrDRAFT_1472</name>
</gene>
<dbReference type="InterPro" id="IPR019734">
    <property type="entry name" value="TPR_rpt"/>
</dbReference>
<dbReference type="Proteomes" id="UP000005113">
    <property type="component" value="Unassembled WGS sequence"/>
</dbReference>
<keyword evidence="12" id="KW-0902">Two-component regulatory system</keyword>
<dbReference type="Gene3D" id="1.25.40.10">
    <property type="entry name" value="Tetratricopeptide repeat domain"/>
    <property type="match status" value="2"/>
</dbReference>
<dbReference type="InterPro" id="IPR036097">
    <property type="entry name" value="HisK_dim/P_sf"/>
</dbReference>
<dbReference type="Gene3D" id="1.10.287.130">
    <property type="match status" value="1"/>
</dbReference>
<proteinExistence type="predicted"/>
<evidence type="ECO:0000256" key="4">
    <source>
        <dbReference type="ARBA" id="ARBA00022475"/>
    </source>
</evidence>
<dbReference type="SUPFAM" id="SSF47384">
    <property type="entry name" value="Homodimeric domain of signal transducing histidine kinase"/>
    <property type="match status" value="1"/>
</dbReference>